<organism evidence="1 2">
    <name type="scientific">Pseudomonas phage Henu5</name>
    <dbReference type="NCBI Taxonomy" id="2499902"/>
    <lineage>
        <taxon>Viruses</taxon>
        <taxon>Duplodnaviria</taxon>
        <taxon>Heunggongvirae</taxon>
        <taxon>Uroviricota</taxon>
        <taxon>Caudoviricetes</taxon>
        <taxon>Vandenendeviridae</taxon>
        <taxon>Skurskavirinae</taxon>
        <taxon>Pakpunavirus</taxon>
        <taxon>Pakpunavirus Henu5</taxon>
    </lineage>
</organism>
<accession>A0A410T7Y9</accession>
<gene>
    <name evidence="1" type="ORF">Henu5_gp25</name>
</gene>
<dbReference type="EMBL" id="MK224498">
    <property type="protein sequence ID" value="QAU05056.1"/>
    <property type="molecule type" value="Genomic_DNA"/>
</dbReference>
<name>A0A410T7Y9_9CAUD</name>
<keyword evidence="2" id="KW-1185">Reference proteome</keyword>
<sequence length="133" mass="14498">MDLTMLVLCPLNAFKQVIGGLLAQGQNVPTFVIKHNIPRFINSLFHYTTSSKVGTKIRCCPLNTGLSGSTSLYSQMLMMRLSAVTQVNSQYLAPPHAIATSIACVAESNGSLVCISRFLKYSFIKTPPVLFRG</sequence>
<proteinExistence type="predicted"/>
<evidence type="ECO:0000313" key="2">
    <source>
        <dbReference type="Proteomes" id="UP000289163"/>
    </source>
</evidence>
<protein>
    <submittedName>
        <fullName evidence="1">Uncharacterized protein</fullName>
    </submittedName>
</protein>
<reference evidence="1 2" key="1">
    <citation type="submission" date="2018-11" db="EMBL/GenBank/DDBJ databases">
        <authorList>
            <person name="Teng T."/>
        </authorList>
    </citation>
    <scope>NUCLEOTIDE SEQUENCE [LARGE SCALE GENOMIC DNA]</scope>
</reference>
<evidence type="ECO:0000313" key="1">
    <source>
        <dbReference type="EMBL" id="QAU05056.1"/>
    </source>
</evidence>
<dbReference type="Proteomes" id="UP000289163">
    <property type="component" value="Segment"/>
</dbReference>